<dbReference type="EMBL" id="CP134890">
    <property type="protein sequence ID" value="WNM21747.1"/>
    <property type="molecule type" value="Genomic_DNA"/>
</dbReference>
<dbReference type="PANTHER" id="PTHR43265:SF1">
    <property type="entry name" value="ESTERASE ESTD"/>
    <property type="match status" value="1"/>
</dbReference>
<sequence>MSFKTISTTIFACLFSITIIAQKPQEPKDTSSYNSEDITYTNTIDNIKLTGTLTYPKDKKKAPVVILISGSGPQDRNSELLGHKPFLVLADYLTKRGIAVLRVDDRETGTSEGKYNETSLQGFVNDTKFAIDYLKTRKEIDVKKIGLAGHSLGGTIAPIIASQNKDVAFVVLLAAPGMRGDKLMLLQKERIERKMGVDDFGVLVGKKRIGGAYEIIVKAEPNSPTLAGELETYFGNVFAGMLPKNQIKQLSESLAFPWLADFIRYDPAPVLAKVTCPVLALNGENDTQVPAKENLEGIKTALETAGNKNVTIVELPKLNHLFQESETGLPQEYEKIEETFNNNAMQVMGDWILKQTK</sequence>
<keyword evidence="4" id="KW-1185">Reference proteome</keyword>
<dbReference type="Gene3D" id="3.40.50.1820">
    <property type="entry name" value="alpha/beta hydrolase"/>
    <property type="match status" value="1"/>
</dbReference>
<proteinExistence type="predicted"/>
<evidence type="ECO:0000313" key="2">
    <source>
        <dbReference type="EMBL" id="WNM20357.1"/>
    </source>
</evidence>
<protein>
    <submittedName>
        <fullName evidence="2">Alpha/beta hydrolase</fullName>
    </submittedName>
</protein>
<evidence type="ECO:0000313" key="4">
    <source>
        <dbReference type="Proteomes" id="UP001304515"/>
    </source>
</evidence>
<dbReference type="Pfam" id="PF12146">
    <property type="entry name" value="Hydrolase_4"/>
    <property type="match status" value="1"/>
</dbReference>
<dbReference type="RefSeq" id="WP_313325695.1">
    <property type="nucleotide sequence ID" value="NZ_CP134878.1"/>
</dbReference>
<feature type="domain" description="Serine aminopeptidase S33" evidence="1">
    <location>
        <begin position="89"/>
        <end position="183"/>
    </location>
</feature>
<organism evidence="2">
    <name type="scientific">Flavobacterium capsici</name>
    <dbReference type="NCBI Taxonomy" id="3075618"/>
    <lineage>
        <taxon>Bacteria</taxon>
        <taxon>Pseudomonadati</taxon>
        <taxon>Bacteroidota</taxon>
        <taxon>Flavobacteriia</taxon>
        <taxon>Flavobacteriales</taxon>
        <taxon>Flavobacteriaceae</taxon>
        <taxon>Flavobacterium</taxon>
    </lineage>
</organism>
<dbReference type="KEGG" id="fcj:RN605_13840"/>
<dbReference type="Proteomes" id="UP001304515">
    <property type="component" value="Chromosome"/>
</dbReference>
<dbReference type="InterPro" id="IPR053145">
    <property type="entry name" value="AB_hydrolase_Est10"/>
</dbReference>
<gene>
    <name evidence="3" type="ORF">RN605_13840</name>
    <name evidence="2" type="ORF">RN608_06670</name>
</gene>
<dbReference type="GO" id="GO:0052689">
    <property type="term" value="F:carboxylic ester hydrolase activity"/>
    <property type="evidence" value="ECO:0007669"/>
    <property type="project" value="TreeGrafter"/>
</dbReference>
<dbReference type="AlphaFoldDB" id="A0AA96F0G1"/>
<dbReference type="SUPFAM" id="SSF53474">
    <property type="entry name" value="alpha/beta-Hydrolases"/>
    <property type="match status" value="1"/>
</dbReference>
<keyword evidence="2" id="KW-0378">Hydrolase</keyword>
<accession>A0AA96F0G1</accession>
<evidence type="ECO:0000313" key="3">
    <source>
        <dbReference type="EMBL" id="WNM21747.1"/>
    </source>
</evidence>
<dbReference type="PANTHER" id="PTHR43265">
    <property type="entry name" value="ESTERASE ESTD"/>
    <property type="match status" value="1"/>
</dbReference>
<evidence type="ECO:0000259" key="1">
    <source>
        <dbReference type="Pfam" id="PF12146"/>
    </source>
</evidence>
<name>A0AA96F0G1_9FLAO</name>
<dbReference type="InterPro" id="IPR029058">
    <property type="entry name" value="AB_hydrolase_fold"/>
</dbReference>
<dbReference type="EMBL" id="CP134878">
    <property type="protein sequence ID" value="WNM20357.1"/>
    <property type="molecule type" value="Genomic_DNA"/>
</dbReference>
<accession>A0AA96J4F2</accession>
<dbReference type="InterPro" id="IPR022742">
    <property type="entry name" value="Hydrolase_4"/>
</dbReference>
<reference evidence="2 4" key="1">
    <citation type="submission" date="2023-09" db="EMBL/GenBank/DDBJ databases">
        <title>Flavobacterium sp. a novel bacteria isolate from Pepper rhizosphere.</title>
        <authorList>
            <person name="Peng Y."/>
            <person name="Lee J."/>
        </authorList>
    </citation>
    <scope>NUCLEOTIDE SEQUENCE</scope>
    <source>
        <strain evidence="2">PMR2A8</strain>
        <strain evidence="3 4">PMTSA4</strain>
    </source>
</reference>